<accession>A0AAV4Y136</accession>
<comment type="caution">
    <text evidence="2">The sequence shown here is derived from an EMBL/GenBank/DDBJ whole genome shotgun (WGS) entry which is preliminary data.</text>
</comment>
<evidence type="ECO:0000256" key="1">
    <source>
        <dbReference type="SAM" id="MobiDB-lite"/>
    </source>
</evidence>
<protein>
    <submittedName>
        <fullName evidence="2">Uncharacterized protein</fullName>
    </submittedName>
</protein>
<evidence type="ECO:0000313" key="2">
    <source>
        <dbReference type="EMBL" id="GIY99888.1"/>
    </source>
</evidence>
<dbReference type="EMBL" id="BPLR01018472">
    <property type="protein sequence ID" value="GIY99888.1"/>
    <property type="molecule type" value="Genomic_DNA"/>
</dbReference>
<sequence>MSVLVDISLILDNREIPFRLIITSGDVRDDGHHGDHGDDGHGDHGGDGRGDRDDDGRGGHCDDDGALLPVLHRE</sequence>
<name>A0AAV4Y136_CAEEX</name>
<proteinExistence type="predicted"/>
<reference evidence="2 3" key="1">
    <citation type="submission" date="2021-06" db="EMBL/GenBank/DDBJ databases">
        <title>Caerostris extrusa draft genome.</title>
        <authorList>
            <person name="Kono N."/>
            <person name="Arakawa K."/>
        </authorList>
    </citation>
    <scope>NUCLEOTIDE SEQUENCE [LARGE SCALE GENOMIC DNA]</scope>
</reference>
<feature type="compositionally biased region" description="Basic and acidic residues" evidence="1">
    <location>
        <begin position="26"/>
        <end position="63"/>
    </location>
</feature>
<keyword evidence="3" id="KW-1185">Reference proteome</keyword>
<organism evidence="2 3">
    <name type="scientific">Caerostris extrusa</name>
    <name type="common">Bark spider</name>
    <name type="synonym">Caerostris bankana</name>
    <dbReference type="NCBI Taxonomy" id="172846"/>
    <lineage>
        <taxon>Eukaryota</taxon>
        <taxon>Metazoa</taxon>
        <taxon>Ecdysozoa</taxon>
        <taxon>Arthropoda</taxon>
        <taxon>Chelicerata</taxon>
        <taxon>Arachnida</taxon>
        <taxon>Araneae</taxon>
        <taxon>Araneomorphae</taxon>
        <taxon>Entelegynae</taxon>
        <taxon>Araneoidea</taxon>
        <taxon>Araneidae</taxon>
        <taxon>Caerostris</taxon>
    </lineage>
</organism>
<evidence type="ECO:0000313" key="3">
    <source>
        <dbReference type="Proteomes" id="UP001054945"/>
    </source>
</evidence>
<feature type="region of interest" description="Disordered" evidence="1">
    <location>
        <begin position="25"/>
        <end position="74"/>
    </location>
</feature>
<dbReference type="AlphaFoldDB" id="A0AAV4Y136"/>
<dbReference type="Proteomes" id="UP001054945">
    <property type="component" value="Unassembled WGS sequence"/>
</dbReference>
<gene>
    <name evidence="2" type="ORF">CEXT_737791</name>
</gene>